<reference evidence="2" key="1">
    <citation type="submission" date="2019-08" db="EMBL/GenBank/DDBJ databases">
        <authorList>
            <person name="Kucharzyk K."/>
            <person name="Murdoch R.W."/>
            <person name="Higgins S."/>
            <person name="Loffler F."/>
        </authorList>
    </citation>
    <scope>NUCLEOTIDE SEQUENCE</scope>
</reference>
<proteinExistence type="predicted"/>
<feature type="region of interest" description="Disordered" evidence="1">
    <location>
        <begin position="32"/>
        <end position="68"/>
    </location>
</feature>
<organism evidence="2">
    <name type="scientific">bioreactor metagenome</name>
    <dbReference type="NCBI Taxonomy" id="1076179"/>
    <lineage>
        <taxon>unclassified sequences</taxon>
        <taxon>metagenomes</taxon>
        <taxon>ecological metagenomes</taxon>
    </lineage>
</organism>
<name>A0A645IV35_9ZZZZ</name>
<comment type="caution">
    <text evidence="2">The sequence shown here is derived from an EMBL/GenBank/DDBJ whole genome shotgun (WGS) entry which is preliminary data.</text>
</comment>
<accession>A0A645IV35</accession>
<dbReference type="AlphaFoldDB" id="A0A645IV35"/>
<evidence type="ECO:0000256" key="1">
    <source>
        <dbReference type="SAM" id="MobiDB-lite"/>
    </source>
</evidence>
<evidence type="ECO:0000313" key="2">
    <source>
        <dbReference type="EMBL" id="MPN54279.1"/>
    </source>
</evidence>
<protein>
    <submittedName>
        <fullName evidence="2">Uncharacterized protein</fullName>
    </submittedName>
</protein>
<feature type="compositionally biased region" description="Basic and acidic residues" evidence="1">
    <location>
        <begin position="58"/>
        <end position="68"/>
    </location>
</feature>
<sequence length="68" mass="6912">MGIHILVTEGSVVGGTDDDVASLLDLLEEGGLPLGGGAFPGRRRRGRRGGSGAGAAGREPRKQRDGQT</sequence>
<gene>
    <name evidence="2" type="ORF">SDC9_201949</name>
</gene>
<dbReference type="EMBL" id="VSSQ01122351">
    <property type="protein sequence ID" value="MPN54279.1"/>
    <property type="molecule type" value="Genomic_DNA"/>
</dbReference>